<organism evidence="16 17">
    <name type="scientific">Vibrio chagasii</name>
    <dbReference type="NCBI Taxonomy" id="170679"/>
    <lineage>
        <taxon>Bacteria</taxon>
        <taxon>Pseudomonadati</taxon>
        <taxon>Pseudomonadota</taxon>
        <taxon>Gammaproteobacteria</taxon>
        <taxon>Vibrionales</taxon>
        <taxon>Vibrionaceae</taxon>
        <taxon>Vibrio</taxon>
    </lineage>
</organism>
<dbReference type="InterPro" id="IPR029056">
    <property type="entry name" value="Ribokinase-like"/>
</dbReference>
<dbReference type="PANTHER" id="PTHR43085">
    <property type="entry name" value="HEXOKINASE FAMILY MEMBER"/>
    <property type="match status" value="1"/>
</dbReference>
<keyword evidence="2" id="KW-0808">Transferase</keyword>
<dbReference type="PANTHER" id="PTHR43085:SF15">
    <property type="entry name" value="2-DEHYDRO-3-DEOXYGLUCONOKINASE"/>
    <property type="match status" value="1"/>
</dbReference>
<protein>
    <recommendedName>
        <fullName evidence="12">2-dehydro-3-deoxygluconokinase</fullName>
        <ecNumber evidence="11">2.7.1.45</ecNumber>
    </recommendedName>
    <alternativeName>
        <fullName evidence="13">2-keto-3-deoxygluconokinase</fullName>
    </alternativeName>
    <alternativeName>
        <fullName evidence="14">3-deoxy-2-oxo-D-gluconate kinase</fullName>
    </alternativeName>
    <alternativeName>
        <fullName evidence="8">KDG kinase</fullName>
    </alternativeName>
</protein>
<evidence type="ECO:0000256" key="8">
    <source>
        <dbReference type="ARBA" id="ARBA00044254"/>
    </source>
</evidence>
<accession>A0A7Y3YQ48</accession>
<name>A0A7Y3YQ48_9VIBR</name>
<dbReference type="CDD" id="cd01166">
    <property type="entry name" value="KdgK"/>
    <property type="match status" value="1"/>
</dbReference>
<evidence type="ECO:0000259" key="15">
    <source>
        <dbReference type="Pfam" id="PF00294"/>
    </source>
</evidence>
<dbReference type="EMBL" id="VTXW01000011">
    <property type="protein sequence ID" value="NOH34356.1"/>
    <property type="molecule type" value="Genomic_DNA"/>
</dbReference>
<evidence type="ECO:0000256" key="1">
    <source>
        <dbReference type="ARBA" id="ARBA00010688"/>
    </source>
</evidence>
<evidence type="ECO:0000256" key="11">
    <source>
        <dbReference type="ARBA" id="ARBA00066369"/>
    </source>
</evidence>
<keyword evidence="4 16" id="KW-0418">Kinase</keyword>
<evidence type="ECO:0000256" key="14">
    <source>
        <dbReference type="ARBA" id="ARBA00080545"/>
    </source>
</evidence>
<evidence type="ECO:0000313" key="17">
    <source>
        <dbReference type="Proteomes" id="UP000525336"/>
    </source>
</evidence>
<dbReference type="FunFam" id="3.40.1190.20:FF:000011">
    <property type="entry name" value="2-dehydro-3-deoxygluconokinase, putative"/>
    <property type="match status" value="1"/>
</dbReference>
<feature type="domain" description="Carbohydrate kinase PfkB" evidence="15">
    <location>
        <begin position="1"/>
        <end position="309"/>
    </location>
</feature>
<reference evidence="16 17" key="1">
    <citation type="submission" date="2019-09" db="EMBL/GenBank/DDBJ databases">
        <title>Draft genome sequencing and comparative genomics of hatchery-associated Vibrios.</title>
        <authorList>
            <person name="Kehlet-Delgado H."/>
            <person name="Mueller R.S."/>
        </authorList>
    </citation>
    <scope>NUCLEOTIDE SEQUENCE [LARGE SCALE GENOMIC DNA]</scope>
    <source>
        <strain evidence="16 17">00-90-10</strain>
    </source>
</reference>
<evidence type="ECO:0000256" key="13">
    <source>
        <dbReference type="ARBA" id="ARBA00075711"/>
    </source>
</evidence>
<evidence type="ECO:0000256" key="9">
    <source>
        <dbReference type="ARBA" id="ARBA00050729"/>
    </source>
</evidence>
<proteinExistence type="inferred from homology"/>
<evidence type="ECO:0000256" key="4">
    <source>
        <dbReference type="ARBA" id="ARBA00022777"/>
    </source>
</evidence>
<evidence type="ECO:0000256" key="5">
    <source>
        <dbReference type="ARBA" id="ARBA00022840"/>
    </source>
</evidence>
<evidence type="ECO:0000313" key="16">
    <source>
        <dbReference type="EMBL" id="NOH34356.1"/>
    </source>
</evidence>
<comment type="catalytic activity">
    <reaction evidence="9">
        <text>2-dehydro-3-deoxy-D-gluconate + ATP = 2-dehydro-3-deoxy-6-phospho-D-gluconate + ADP + H(+)</text>
        <dbReference type="Rhea" id="RHEA:14797"/>
        <dbReference type="ChEBI" id="CHEBI:15378"/>
        <dbReference type="ChEBI" id="CHEBI:30616"/>
        <dbReference type="ChEBI" id="CHEBI:57569"/>
        <dbReference type="ChEBI" id="CHEBI:57990"/>
        <dbReference type="ChEBI" id="CHEBI:456216"/>
        <dbReference type="EC" id="2.7.1.45"/>
    </reaction>
</comment>
<evidence type="ECO:0000256" key="6">
    <source>
        <dbReference type="ARBA" id="ARBA00023277"/>
    </source>
</evidence>
<keyword evidence="6" id="KW-0119">Carbohydrate metabolism</keyword>
<gene>
    <name evidence="16" type="ORF">F0245_13470</name>
</gene>
<dbReference type="Gene3D" id="3.40.1190.20">
    <property type="match status" value="1"/>
</dbReference>
<comment type="caution">
    <text evidence="16">The sequence shown here is derived from an EMBL/GenBank/DDBJ whole genome shotgun (WGS) entry which is preliminary data.</text>
</comment>
<dbReference type="Proteomes" id="UP000525336">
    <property type="component" value="Unassembled WGS sequence"/>
</dbReference>
<evidence type="ECO:0000256" key="10">
    <source>
        <dbReference type="ARBA" id="ARBA00054997"/>
    </source>
</evidence>
<dbReference type="InterPro" id="IPR011611">
    <property type="entry name" value="PfkB_dom"/>
</dbReference>
<evidence type="ECO:0000256" key="7">
    <source>
        <dbReference type="ARBA" id="ARBA00043951"/>
    </source>
</evidence>
<comment type="pathway">
    <text evidence="7">Carbohydrate acid metabolism; 2-dehydro-3-deoxy-D-gluconate degradation; D-glyceraldehyde 3-phosphate and pyruvate from 2-dehydro-3-deoxy-D-gluconate: step 1/2.</text>
</comment>
<dbReference type="InterPro" id="IPR002173">
    <property type="entry name" value="Carboh/pur_kinase_PfkB_CS"/>
</dbReference>
<sequence length="320" mass="35260">MSHIAIIGECMIELNGAPFGTMQQSYGGDTLNAAIYLNRSATSSVEQTGNPSIRTSYVTALGSDAISQQMLERWQSEGISTDLVAIDEKRSPGLYLIQLDDEGERTFLYWRNNSAARYLVQHPNFDEICQSLNDVDMIFFSGISLAILPQSDQIKLLEVIQKLRSRGVTIAFDSNYRPKLWESESATKECYRLGYQTTDIALVTFDDEQQLWGDQTPQDTIDRLHRLGVKTIIVKLGAEGCLVSETPEKAPSLIETTPVETVIDSTSAGDSFNGGFLSCYLSGGSVEQACRQGNALARLVIQHHGAIIPKTITDTLFTSN</sequence>
<dbReference type="GO" id="GO:0005829">
    <property type="term" value="C:cytosol"/>
    <property type="evidence" value="ECO:0007669"/>
    <property type="project" value="TreeGrafter"/>
</dbReference>
<dbReference type="GO" id="GO:0008673">
    <property type="term" value="F:2-dehydro-3-deoxygluconokinase activity"/>
    <property type="evidence" value="ECO:0007669"/>
    <property type="project" value="UniProtKB-EC"/>
</dbReference>
<dbReference type="GO" id="GO:0042840">
    <property type="term" value="P:D-glucuronate catabolic process"/>
    <property type="evidence" value="ECO:0007669"/>
    <property type="project" value="TreeGrafter"/>
</dbReference>
<dbReference type="RefSeq" id="WP_171368083.1">
    <property type="nucleotide sequence ID" value="NZ_VTXW01000011.1"/>
</dbReference>
<keyword evidence="5" id="KW-0067">ATP-binding</keyword>
<dbReference type="EC" id="2.7.1.45" evidence="11"/>
<keyword evidence="3" id="KW-0547">Nucleotide-binding</keyword>
<dbReference type="PROSITE" id="PS00584">
    <property type="entry name" value="PFKB_KINASES_2"/>
    <property type="match status" value="1"/>
</dbReference>
<dbReference type="SUPFAM" id="SSF53613">
    <property type="entry name" value="Ribokinase-like"/>
    <property type="match status" value="1"/>
</dbReference>
<dbReference type="GO" id="GO:0006974">
    <property type="term" value="P:DNA damage response"/>
    <property type="evidence" value="ECO:0007669"/>
    <property type="project" value="TreeGrafter"/>
</dbReference>
<dbReference type="Pfam" id="PF00294">
    <property type="entry name" value="PfkB"/>
    <property type="match status" value="1"/>
</dbReference>
<evidence type="ECO:0000256" key="2">
    <source>
        <dbReference type="ARBA" id="ARBA00022679"/>
    </source>
</evidence>
<dbReference type="GO" id="GO:0019698">
    <property type="term" value="P:D-galacturonate catabolic process"/>
    <property type="evidence" value="ECO:0007669"/>
    <property type="project" value="TreeGrafter"/>
</dbReference>
<comment type="similarity">
    <text evidence="1">Belongs to the carbohydrate kinase PfkB family.</text>
</comment>
<dbReference type="GO" id="GO:0005524">
    <property type="term" value="F:ATP binding"/>
    <property type="evidence" value="ECO:0007669"/>
    <property type="project" value="UniProtKB-KW"/>
</dbReference>
<dbReference type="InterPro" id="IPR050306">
    <property type="entry name" value="PfkB_Carbo_kinase"/>
</dbReference>
<evidence type="ECO:0000256" key="3">
    <source>
        <dbReference type="ARBA" id="ARBA00022741"/>
    </source>
</evidence>
<dbReference type="AlphaFoldDB" id="A0A7Y3YQ48"/>
<comment type="function">
    <text evidence="10">Catalyzes the phosphorylation of 2-keto-3-deoxygluconate (KDG) to produce 2-keto-3-deoxy-6-phosphogluconate (KDPG).</text>
</comment>
<evidence type="ECO:0000256" key="12">
    <source>
        <dbReference type="ARBA" id="ARBA00067931"/>
    </source>
</evidence>